<feature type="domain" description="Alcohol dehydrogenase-like C-terminal" evidence="7">
    <location>
        <begin position="210"/>
        <end position="346"/>
    </location>
</feature>
<dbReference type="InterPro" id="IPR013154">
    <property type="entry name" value="ADH-like_N"/>
</dbReference>
<dbReference type="InterPro" id="IPR011032">
    <property type="entry name" value="GroES-like_sf"/>
</dbReference>
<dbReference type="Gene3D" id="3.90.180.10">
    <property type="entry name" value="Medium-chain alcohol dehydrogenases, catalytic domain"/>
    <property type="match status" value="1"/>
</dbReference>
<evidence type="ECO:0008006" key="11">
    <source>
        <dbReference type="Google" id="ProtNLM"/>
    </source>
</evidence>
<dbReference type="GO" id="GO:0016491">
    <property type="term" value="F:oxidoreductase activity"/>
    <property type="evidence" value="ECO:0007669"/>
    <property type="project" value="UniProtKB-KW"/>
</dbReference>
<evidence type="ECO:0000256" key="1">
    <source>
        <dbReference type="ARBA" id="ARBA00001947"/>
    </source>
</evidence>
<feature type="domain" description="Alcohol dehydrogenase-like N-terminal" evidence="8">
    <location>
        <begin position="31"/>
        <end position="123"/>
    </location>
</feature>
<comment type="cofactor">
    <cofactor evidence="1 6">
        <name>Zn(2+)</name>
        <dbReference type="ChEBI" id="CHEBI:29105"/>
    </cofactor>
</comment>
<comment type="caution">
    <text evidence="9">The sequence shown here is derived from an EMBL/GenBank/DDBJ whole genome shotgun (WGS) entry which is preliminary data.</text>
</comment>
<evidence type="ECO:0000256" key="4">
    <source>
        <dbReference type="ARBA" id="ARBA00022833"/>
    </source>
</evidence>
<evidence type="ECO:0000259" key="7">
    <source>
        <dbReference type="Pfam" id="PF00107"/>
    </source>
</evidence>
<dbReference type="CDD" id="cd08278">
    <property type="entry name" value="benzyl_alcohol_DH"/>
    <property type="match status" value="1"/>
</dbReference>
<protein>
    <recommendedName>
        <fullName evidence="11">Enoyl reductase (ER) domain-containing protein</fullName>
    </recommendedName>
</protein>
<keyword evidence="3 6" id="KW-0479">Metal-binding</keyword>
<name>A0A8H3EBT7_9LECA</name>
<reference evidence="9" key="1">
    <citation type="submission" date="2021-03" db="EMBL/GenBank/DDBJ databases">
        <authorList>
            <person name="Tagirdzhanova G."/>
        </authorList>
    </citation>
    <scope>NUCLEOTIDE SEQUENCE</scope>
</reference>
<dbReference type="EMBL" id="CAJPDQ010000001">
    <property type="protein sequence ID" value="CAF9903604.1"/>
    <property type="molecule type" value="Genomic_DNA"/>
</dbReference>
<dbReference type="PROSITE" id="PS00059">
    <property type="entry name" value="ADH_ZINC"/>
    <property type="match status" value="1"/>
</dbReference>
<evidence type="ECO:0000256" key="5">
    <source>
        <dbReference type="ARBA" id="ARBA00023002"/>
    </source>
</evidence>
<evidence type="ECO:0000256" key="6">
    <source>
        <dbReference type="RuleBase" id="RU361277"/>
    </source>
</evidence>
<evidence type="ECO:0000256" key="2">
    <source>
        <dbReference type="ARBA" id="ARBA00008072"/>
    </source>
</evidence>
<dbReference type="InterPro" id="IPR002328">
    <property type="entry name" value="ADH_Zn_CS"/>
</dbReference>
<dbReference type="Proteomes" id="UP000664169">
    <property type="component" value="Unassembled WGS sequence"/>
</dbReference>
<dbReference type="Pfam" id="PF08240">
    <property type="entry name" value="ADH_N"/>
    <property type="match status" value="1"/>
</dbReference>
<dbReference type="AlphaFoldDB" id="A0A8H3EBT7"/>
<evidence type="ECO:0000259" key="8">
    <source>
        <dbReference type="Pfam" id="PF08240"/>
    </source>
</evidence>
<proteinExistence type="inferred from homology"/>
<keyword evidence="5" id="KW-0560">Oxidoreductase</keyword>
<organism evidence="9 10">
    <name type="scientific">Gomphillus americanus</name>
    <dbReference type="NCBI Taxonomy" id="1940652"/>
    <lineage>
        <taxon>Eukaryota</taxon>
        <taxon>Fungi</taxon>
        <taxon>Dikarya</taxon>
        <taxon>Ascomycota</taxon>
        <taxon>Pezizomycotina</taxon>
        <taxon>Lecanoromycetes</taxon>
        <taxon>OSLEUM clade</taxon>
        <taxon>Ostropomycetidae</taxon>
        <taxon>Ostropales</taxon>
        <taxon>Graphidaceae</taxon>
        <taxon>Gomphilloideae</taxon>
        <taxon>Gomphillus</taxon>
    </lineage>
</organism>
<dbReference type="OrthoDB" id="1560166at2759"/>
<keyword evidence="4 6" id="KW-0862">Zinc</keyword>
<dbReference type="SUPFAM" id="SSF51735">
    <property type="entry name" value="NAD(P)-binding Rossmann-fold domains"/>
    <property type="match status" value="1"/>
</dbReference>
<dbReference type="Gene3D" id="3.40.50.720">
    <property type="entry name" value="NAD(P)-binding Rossmann-like Domain"/>
    <property type="match status" value="1"/>
</dbReference>
<dbReference type="PANTHER" id="PTHR43350">
    <property type="entry name" value="NAD-DEPENDENT ALCOHOL DEHYDROGENASE"/>
    <property type="match status" value="1"/>
</dbReference>
<dbReference type="InterPro" id="IPR013149">
    <property type="entry name" value="ADH-like_C"/>
</dbReference>
<accession>A0A8H3EBT7</accession>
<evidence type="ECO:0000256" key="3">
    <source>
        <dbReference type="ARBA" id="ARBA00022723"/>
    </source>
</evidence>
<dbReference type="PANTHER" id="PTHR43350:SF2">
    <property type="entry name" value="GROES-LIKE ZINC-BINDING ALCOHOL DEHYDROGENASE FAMILY PROTEIN"/>
    <property type="match status" value="1"/>
</dbReference>
<comment type="similarity">
    <text evidence="2 6">Belongs to the zinc-containing alcohol dehydrogenase family.</text>
</comment>
<evidence type="ECO:0000313" key="9">
    <source>
        <dbReference type="EMBL" id="CAF9903604.1"/>
    </source>
</evidence>
<sequence length="386" mass="41304">MPQATRAIVCHDTLANGGWKLEDVLVREPREGELLVEMVGSGICHTDLISGGAPKGMAPGAFYPRVLGHEGSGYVKSAGPGVTVAKPGDAVLLSYDSCQNCQVCAWKRGSYCPEFFPLNFTGEYPVFSTKGHGENQEPNVSGRYFGQSSFANLSIVSQNSVVNVSSLVKSKQELQFFSPLGCGIQTGSGTVINVVKAGPEDIITIIGLGGVGLSAIAAAGKIAKCKKVIGIDKVKSRLDLAFEFGATDVIDGDNLPEGKTLDDVVKALSDGIGPTITIDTTGVPALIKAGFAFTRRGGRYVQVGTSPPDFQMEIPWFEFMMSGKQVLGAVEGQAKPSEYVPQMIQWYRDGKFPIDKMMKTFPVDKYHEGIEEMHKGVTIKPVIAWS</sequence>
<dbReference type="Pfam" id="PF00107">
    <property type="entry name" value="ADH_zinc_N"/>
    <property type="match status" value="1"/>
</dbReference>
<dbReference type="InterPro" id="IPR036291">
    <property type="entry name" value="NAD(P)-bd_dom_sf"/>
</dbReference>
<dbReference type="SUPFAM" id="SSF50129">
    <property type="entry name" value="GroES-like"/>
    <property type="match status" value="1"/>
</dbReference>
<dbReference type="GO" id="GO:0008270">
    <property type="term" value="F:zinc ion binding"/>
    <property type="evidence" value="ECO:0007669"/>
    <property type="project" value="InterPro"/>
</dbReference>
<gene>
    <name evidence="9" type="ORF">GOMPHAMPRED_000422</name>
</gene>
<keyword evidence="10" id="KW-1185">Reference proteome</keyword>
<evidence type="ECO:0000313" key="10">
    <source>
        <dbReference type="Proteomes" id="UP000664169"/>
    </source>
</evidence>